<reference evidence="1" key="1">
    <citation type="submission" date="2014-11" db="EMBL/GenBank/DDBJ databases">
        <authorList>
            <person name="Amaro Gonzalez C."/>
        </authorList>
    </citation>
    <scope>NUCLEOTIDE SEQUENCE</scope>
</reference>
<sequence length="26" mass="2955">MGISWRTCHTATRWTSSERLVKTCGS</sequence>
<reference evidence="1" key="2">
    <citation type="journal article" date="2015" name="Fish Shellfish Immunol.">
        <title>Early steps in the European eel (Anguilla anguilla)-Vibrio vulnificus interaction in the gills: Role of the RtxA13 toxin.</title>
        <authorList>
            <person name="Callol A."/>
            <person name="Pajuelo D."/>
            <person name="Ebbesson L."/>
            <person name="Teles M."/>
            <person name="MacKenzie S."/>
            <person name="Amaro C."/>
        </authorList>
    </citation>
    <scope>NUCLEOTIDE SEQUENCE</scope>
</reference>
<protein>
    <submittedName>
        <fullName evidence="1">Uncharacterized protein</fullName>
    </submittedName>
</protein>
<name>A0A0E9V3B0_ANGAN</name>
<accession>A0A0E9V3B0</accession>
<dbReference type="AlphaFoldDB" id="A0A0E9V3B0"/>
<dbReference type="EMBL" id="GBXM01036060">
    <property type="protein sequence ID" value="JAH72517.1"/>
    <property type="molecule type" value="Transcribed_RNA"/>
</dbReference>
<organism evidence="1">
    <name type="scientific">Anguilla anguilla</name>
    <name type="common">European freshwater eel</name>
    <name type="synonym">Muraena anguilla</name>
    <dbReference type="NCBI Taxonomy" id="7936"/>
    <lineage>
        <taxon>Eukaryota</taxon>
        <taxon>Metazoa</taxon>
        <taxon>Chordata</taxon>
        <taxon>Craniata</taxon>
        <taxon>Vertebrata</taxon>
        <taxon>Euteleostomi</taxon>
        <taxon>Actinopterygii</taxon>
        <taxon>Neopterygii</taxon>
        <taxon>Teleostei</taxon>
        <taxon>Anguilliformes</taxon>
        <taxon>Anguillidae</taxon>
        <taxon>Anguilla</taxon>
    </lineage>
</organism>
<evidence type="ECO:0000313" key="1">
    <source>
        <dbReference type="EMBL" id="JAH72517.1"/>
    </source>
</evidence>
<proteinExistence type="predicted"/>